<name>F6BA93_METIK</name>
<keyword evidence="1" id="KW-0812">Transmembrane</keyword>
<evidence type="ECO:0000313" key="3">
    <source>
        <dbReference type="Proteomes" id="UP000009227"/>
    </source>
</evidence>
<dbReference type="HOGENOM" id="CLU_135436_0_0_2"/>
<dbReference type="RefSeq" id="WP_013798392.1">
    <property type="nucleotide sequence ID" value="NC_015562.1"/>
</dbReference>
<proteinExistence type="predicted"/>
<evidence type="ECO:0000313" key="2">
    <source>
        <dbReference type="EMBL" id="AEF95783.1"/>
    </source>
</evidence>
<dbReference type="Proteomes" id="UP000009227">
    <property type="component" value="Chromosome"/>
</dbReference>
<evidence type="ECO:0000256" key="1">
    <source>
        <dbReference type="SAM" id="Phobius"/>
    </source>
</evidence>
<organism evidence="3">
    <name type="scientific">Methanotorris igneus (strain DSM 5666 / JCM 11834 / Kol 5)</name>
    <dbReference type="NCBI Taxonomy" id="880724"/>
    <lineage>
        <taxon>Archaea</taxon>
        <taxon>Methanobacteriati</taxon>
        <taxon>Methanobacteriota</taxon>
        <taxon>Methanomada group</taxon>
        <taxon>Methanococci</taxon>
        <taxon>Methanococcales</taxon>
        <taxon>Methanocaldococcaceae</taxon>
        <taxon>Methanotorris</taxon>
    </lineage>
</organism>
<dbReference type="KEGG" id="mig:Metig_0226"/>
<dbReference type="STRING" id="880724.Metig_0226"/>
<keyword evidence="3" id="KW-1185">Reference proteome</keyword>
<dbReference type="EMBL" id="CP002737">
    <property type="protein sequence ID" value="AEF95783.1"/>
    <property type="molecule type" value="Genomic_DNA"/>
</dbReference>
<keyword evidence="1" id="KW-1133">Transmembrane helix</keyword>
<reference evidence="2 3" key="1">
    <citation type="submission" date="2011-05" db="EMBL/GenBank/DDBJ databases">
        <title>Complete sequence of Methanotorris igneus Kol 5.</title>
        <authorList>
            <consortium name="US DOE Joint Genome Institute"/>
            <person name="Lucas S."/>
            <person name="Han J."/>
            <person name="Lapidus A."/>
            <person name="Cheng J.-F."/>
            <person name="Goodwin L."/>
            <person name="Pitluck S."/>
            <person name="Peters L."/>
            <person name="Mikhailova N."/>
            <person name="Chertkov O."/>
            <person name="Han C."/>
            <person name="Tapia R."/>
            <person name="Land M."/>
            <person name="Hauser L."/>
            <person name="Kyrpides N."/>
            <person name="Ivanova N."/>
            <person name="Pagani I."/>
            <person name="Sieprawska-Lupa M."/>
            <person name="Whitman W."/>
            <person name="Woyke T."/>
        </authorList>
    </citation>
    <scope>NUCLEOTIDE SEQUENCE [LARGE SCALE GENOMIC DNA]</scope>
    <source>
        <strain evidence="3">DSM 5666 / JCM 11834 / Kol 5</strain>
    </source>
</reference>
<dbReference type="AlphaFoldDB" id="F6BA93"/>
<dbReference type="GeneID" id="10643061"/>
<accession>F6BA93</accession>
<feature type="transmembrane region" description="Helical" evidence="1">
    <location>
        <begin position="140"/>
        <end position="157"/>
    </location>
</feature>
<sequence>MRISKIKIFIFVLIFVKLIEVDAYYFDYIKVNEKQNVSVEFECDKIGNYTYKLHFIHYGNIKENMQINIYLNGNLVYKIGDSNDASPAHEKNVTVDITDYLKDGENVLRVEGISIKGNETYHPYYVLDEVYINEPIKSPISFRSVVLTLILTTFIILKMEILNKNK</sequence>
<protein>
    <submittedName>
        <fullName evidence="2">Uncharacterized protein</fullName>
    </submittedName>
</protein>
<gene>
    <name evidence="2" type="ordered locus">Metig_0226</name>
</gene>
<keyword evidence="1" id="KW-0472">Membrane</keyword>
<dbReference type="Gene3D" id="2.60.120.260">
    <property type="entry name" value="Galactose-binding domain-like"/>
    <property type="match status" value="1"/>
</dbReference>